<proteinExistence type="predicted"/>
<gene>
    <name evidence="1" type="ORF">VKT23_002781</name>
</gene>
<organism evidence="1 2">
    <name type="scientific">Marasmiellus scandens</name>
    <dbReference type="NCBI Taxonomy" id="2682957"/>
    <lineage>
        <taxon>Eukaryota</taxon>
        <taxon>Fungi</taxon>
        <taxon>Dikarya</taxon>
        <taxon>Basidiomycota</taxon>
        <taxon>Agaricomycotina</taxon>
        <taxon>Agaricomycetes</taxon>
        <taxon>Agaricomycetidae</taxon>
        <taxon>Agaricales</taxon>
        <taxon>Marasmiineae</taxon>
        <taxon>Omphalotaceae</taxon>
        <taxon>Marasmiellus</taxon>
    </lineage>
</organism>
<reference evidence="1 2" key="1">
    <citation type="submission" date="2024-01" db="EMBL/GenBank/DDBJ databases">
        <title>A draft genome for the cacao thread blight pathogen Marasmiellus scandens.</title>
        <authorList>
            <person name="Baruah I.K."/>
            <person name="Leung J."/>
            <person name="Bukari Y."/>
            <person name="Amoako-Attah I."/>
            <person name="Meinhardt L.W."/>
            <person name="Bailey B.A."/>
            <person name="Cohen S.P."/>
        </authorList>
    </citation>
    <scope>NUCLEOTIDE SEQUENCE [LARGE SCALE GENOMIC DNA]</scope>
    <source>
        <strain evidence="1 2">GH-19</strain>
    </source>
</reference>
<evidence type="ECO:0000313" key="2">
    <source>
        <dbReference type="Proteomes" id="UP001498398"/>
    </source>
</evidence>
<protein>
    <submittedName>
        <fullName evidence="1">Uncharacterized protein</fullName>
    </submittedName>
</protein>
<accession>A0ABR1JV94</accession>
<comment type="caution">
    <text evidence="1">The sequence shown here is derived from an EMBL/GenBank/DDBJ whole genome shotgun (WGS) entry which is preliminary data.</text>
</comment>
<dbReference type="EMBL" id="JBANRG010000003">
    <property type="protein sequence ID" value="KAK7468271.1"/>
    <property type="molecule type" value="Genomic_DNA"/>
</dbReference>
<name>A0ABR1JV94_9AGAR</name>
<sequence length="129" mass="14821">MFITFASHSTSLSQLRTPVYIGPCQDLYLTWTNLTYDARSPTRLFRIVSLMLELFYQTSMYSTFIPFDILSSLVSFPTSPKPLSPPYRLLESYIISSSSSTSSIIRFSFTTIYPDSIIRHSPSLILYLY</sequence>
<keyword evidence="2" id="KW-1185">Reference proteome</keyword>
<dbReference type="Proteomes" id="UP001498398">
    <property type="component" value="Unassembled WGS sequence"/>
</dbReference>
<evidence type="ECO:0000313" key="1">
    <source>
        <dbReference type="EMBL" id="KAK7468271.1"/>
    </source>
</evidence>